<dbReference type="SUPFAM" id="SSF141447">
    <property type="entry name" value="PA2021-like"/>
    <property type="match status" value="1"/>
</dbReference>
<name>A0ABV7AWU4_9GAMM</name>
<dbReference type="Pfam" id="PF11462">
    <property type="entry name" value="DUF3203"/>
    <property type="match status" value="1"/>
</dbReference>
<keyword evidence="2" id="KW-1185">Reference proteome</keyword>
<gene>
    <name evidence="1" type="ORF">ACFOJE_17785</name>
</gene>
<dbReference type="RefSeq" id="WP_377816016.1">
    <property type="nucleotide sequence ID" value="NZ_JBHRSJ010000034.1"/>
</dbReference>
<dbReference type="EMBL" id="JBHRSJ010000034">
    <property type="protein sequence ID" value="MFC2974054.1"/>
    <property type="molecule type" value="Genomic_DNA"/>
</dbReference>
<comment type="caution">
    <text evidence="1">The sequence shown here is derived from an EMBL/GenBank/DDBJ whole genome shotgun (WGS) entry which is preliminary data.</text>
</comment>
<accession>A0ABV7AWU4</accession>
<evidence type="ECO:0000313" key="2">
    <source>
        <dbReference type="Proteomes" id="UP001595457"/>
    </source>
</evidence>
<organism evidence="1 2">
    <name type="scientific">Azotobacter bryophylli</name>
    <dbReference type="NCBI Taxonomy" id="1986537"/>
    <lineage>
        <taxon>Bacteria</taxon>
        <taxon>Pseudomonadati</taxon>
        <taxon>Pseudomonadota</taxon>
        <taxon>Gammaproteobacteria</taxon>
        <taxon>Pseudomonadales</taxon>
        <taxon>Pseudomonadaceae</taxon>
        <taxon>Azotobacter</taxon>
    </lineage>
</organism>
<reference evidence="2" key="1">
    <citation type="journal article" date="2019" name="Int. J. Syst. Evol. Microbiol.">
        <title>The Global Catalogue of Microorganisms (GCM) 10K type strain sequencing project: providing services to taxonomists for standard genome sequencing and annotation.</title>
        <authorList>
            <consortium name="The Broad Institute Genomics Platform"/>
            <consortium name="The Broad Institute Genome Sequencing Center for Infectious Disease"/>
            <person name="Wu L."/>
            <person name="Ma J."/>
        </authorList>
    </citation>
    <scope>NUCLEOTIDE SEQUENCE [LARGE SCALE GENOMIC DNA]</scope>
    <source>
        <strain evidence="2">KCTC 62195</strain>
    </source>
</reference>
<dbReference type="Proteomes" id="UP001595457">
    <property type="component" value="Unassembled WGS sequence"/>
</dbReference>
<evidence type="ECO:0000313" key="1">
    <source>
        <dbReference type="EMBL" id="MFC2974054.1"/>
    </source>
</evidence>
<proteinExistence type="predicted"/>
<dbReference type="InterPro" id="IPR021564">
    <property type="entry name" value="DUF3203"/>
</dbReference>
<protein>
    <submittedName>
        <fullName evidence="1">DUF3203 family protein</fullName>
    </submittedName>
</protein>
<dbReference type="Gene3D" id="3.40.1170.40">
    <property type="entry name" value="Protein of unknown function DUF3203"/>
    <property type="match status" value="1"/>
</dbReference>
<dbReference type="InterPro" id="IPR038079">
    <property type="entry name" value="PA2021-like_sf"/>
</dbReference>
<sequence>MSIEIDTNSSTCIFTHEGTRHEWPITEVRVSTDPEARMSIIEKGELRKHISENDAERLVAAGAEDGRFHLIVYNE</sequence>